<accession>A0A0B3SY42</accession>
<accession>A0A225Q5W0</accession>
<dbReference type="InterPro" id="IPR058245">
    <property type="entry name" value="NreC/VraR/RcsB-like_REC"/>
</dbReference>
<dbReference type="GO" id="GO:0003677">
    <property type="term" value="F:DNA binding"/>
    <property type="evidence" value="ECO:0007669"/>
    <property type="project" value="UniProtKB-KW"/>
</dbReference>
<dbReference type="PROSITE" id="PS50043">
    <property type="entry name" value="HTH_LUXR_2"/>
    <property type="match status" value="1"/>
</dbReference>
<dbReference type="SMART" id="SM00421">
    <property type="entry name" value="HTH_LUXR"/>
    <property type="match status" value="1"/>
</dbReference>
<dbReference type="Pfam" id="PF00196">
    <property type="entry name" value="GerE"/>
    <property type="match status" value="1"/>
</dbReference>
<dbReference type="EMBL" id="JSUQ01000001">
    <property type="protein sequence ID" value="KHQ55334.1"/>
    <property type="molecule type" value="Genomic_DNA"/>
</dbReference>
<evidence type="ECO:0000259" key="5">
    <source>
        <dbReference type="PROSITE" id="PS50110"/>
    </source>
</evidence>
<keyword evidence="2 6" id="KW-0238">DNA-binding</keyword>
<dbReference type="SMART" id="SM00448">
    <property type="entry name" value="REC"/>
    <property type="match status" value="1"/>
</dbReference>
<feature type="modified residue" description="4-aspartylphosphate" evidence="3">
    <location>
        <position position="53"/>
    </location>
</feature>
<keyword evidence="7" id="KW-1185">Reference proteome</keyword>
<dbReference type="AlphaFoldDB" id="A0A0B3SY42"/>
<dbReference type="InterPro" id="IPR000792">
    <property type="entry name" value="Tscrpt_reg_LuxR_C"/>
</dbReference>
<dbReference type="InterPro" id="IPR036388">
    <property type="entry name" value="WH-like_DNA-bd_sf"/>
</dbReference>
<evidence type="ECO:0000313" key="7">
    <source>
        <dbReference type="Proteomes" id="UP000030960"/>
    </source>
</evidence>
<dbReference type="PRINTS" id="PR00038">
    <property type="entry name" value="HTHLUXR"/>
</dbReference>
<dbReference type="STRING" id="561184.SAMN05216376_103373"/>
<dbReference type="GeneID" id="66500370"/>
<dbReference type="Gene3D" id="3.40.50.2300">
    <property type="match status" value="1"/>
</dbReference>
<protein>
    <submittedName>
        <fullName evidence="6">DNA-binding response regulator, LuxR family protein</fullName>
    </submittedName>
</protein>
<dbReference type="PANTHER" id="PTHR45566">
    <property type="entry name" value="HTH-TYPE TRANSCRIPTIONAL REGULATOR YHJB-RELATED"/>
    <property type="match status" value="1"/>
</dbReference>
<dbReference type="InterPro" id="IPR011006">
    <property type="entry name" value="CheY-like_superfamily"/>
</dbReference>
<dbReference type="InterPro" id="IPR001789">
    <property type="entry name" value="Sig_transdc_resp-reg_receiver"/>
</dbReference>
<feature type="domain" description="Response regulatory" evidence="5">
    <location>
        <begin position="2"/>
        <end position="118"/>
    </location>
</feature>
<name>A0A0B3SY42_9RHOB</name>
<gene>
    <name evidence="6" type="ORF">OA50_00370</name>
</gene>
<dbReference type="PANTHER" id="PTHR45566:SF2">
    <property type="entry name" value="NARL SUBFAMILY"/>
    <property type="match status" value="1"/>
</dbReference>
<dbReference type="OrthoDB" id="3679796at2"/>
<reference evidence="6 7" key="1">
    <citation type="submission" date="2014-10" db="EMBL/GenBank/DDBJ databases">
        <title>Genome sequence of Ponticoccus sp. strain UMTAT08 isolated from clonal culture of toxic dinoflagellate Alexandrium tamiyavanichii.</title>
        <authorList>
            <person name="Gan H.Y."/>
            <person name="Muhd D.-D."/>
            <person name="Mohd Noor M.E."/>
            <person name="Yeong Y.S."/>
            <person name="Usup G."/>
        </authorList>
    </citation>
    <scope>NUCLEOTIDE SEQUENCE [LARGE SCALE GENOMIC DNA]</scope>
    <source>
        <strain evidence="6 7">UMTAT08</strain>
    </source>
</reference>
<dbReference type="SUPFAM" id="SSF46894">
    <property type="entry name" value="C-terminal effector domain of the bipartite response regulators"/>
    <property type="match status" value="1"/>
</dbReference>
<dbReference type="PATRIC" id="fig|1515334.3.peg.372"/>
<dbReference type="PROSITE" id="PS50110">
    <property type="entry name" value="RESPONSE_REGULATORY"/>
    <property type="match status" value="1"/>
</dbReference>
<dbReference type="CDD" id="cd17535">
    <property type="entry name" value="REC_NarL-like"/>
    <property type="match status" value="1"/>
</dbReference>
<dbReference type="GO" id="GO:0006355">
    <property type="term" value="P:regulation of DNA-templated transcription"/>
    <property type="evidence" value="ECO:0007669"/>
    <property type="project" value="InterPro"/>
</dbReference>
<dbReference type="RefSeq" id="WP_043136561.1">
    <property type="nucleotide sequence ID" value="NZ_BMGQ01000001.1"/>
</dbReference>
<dbReference type="Proteomes" id="UP000030960">
    <property type="component" value="Unassembled WGS sequence"/>
</dbReference>
<comment type="caution">
    <text evidence="6">The sequence shown here is derived from an EMBL/GenBank/DDBJ whole genome shotgun (WGS) entry which is preliminary data.</text>
</comment>
<proteinExistence type="predicted"/>
<evidence type="ECO:0000259" key="4">
    <source>
        <dbReference type="PROSITE" id="PS50043"/>
    </source>
</evidence>
<dbReference type="GO" id="GO:0000160">
    <property type="term" value="P:phosphorelay signal transduction system"/>
    <property type="evidence" value="ECO:0007669"/>
    <property type="project" value="InterPro"/>
</dbReference>
<feature type="domain" description="HTH luxR-type" evidence="4">
    <location>
        <begin position="133"/>
        <end position="198"/>
    </location>
</feature>
<evidence type="ECO:0000256" key="1">
    <source>
        <dbReference type="ARBA" id="ARBA00022553"/>
    </source>
</evidence>
<dbReference type="InterPro" id="IPR016032">
    <property type="entry name" value="Sig_transdc_resp-reg_C-effctor"/>
</dbReference>
<dbReference type="Pfam" id="PF00072">
    <property type="entry name" value="Response_reg"/>
    <property type="match status" value="1"/>
</dbReference>
<sequence length="200" mass="21582">MRILVADDHDLVRDTIAAYLDGADVEEVCTVATLQDAVSLAKSSGSFDLVLLDYNMPGMNGLEGLERMRAANEGRPVAILSGSATRDVATAALKAGAQGFIPKTLSARSLLTAARFMAAGEVYTPIEFLKTGGKGEDDILTRREQQVLQGICEGKSNKEIARDLDLQEVTVKLHVKTLSRKLEARNRTHAAMIGRDRGLI</sequence>
<dbReference type="Gene3D" id="1.10.10.10">
    <property type="entry name" value="Winged helix-like DNA-binding domain superfamily/Winged helix DNA-binding domain"/>
    <property type="match status" value="1"/>
</dbReference>
<dbReference type="InterPro" id="IPR051015">
    <property type="entry name" value="EvgA-like"/>
</dbReference>
<evidence type="ECO:0000256" key="2">
    <source>
        <dbReference type="ARBA" id="ARBA00023125"/>
    </source>
</evidence>
<dbReference type="SUPFAM" id="SSF52172">
    <property type="entry name" value="CheY-like"/>
    <property type="match status" value="1"/>
</dbReference>
<organism evidence="6 7">
    <name type="scientific">Mameliella alba</name>
    <dbReference type="NCBI Taxonomy" id="561184"/>
    <lineage>
        <taxon>Bacteria</taxon>
        <taxon>Pseudomonadati</taxon>
        <taxon>Pseudomonadota</taxon>
        <taxon>Alphaproteobacteria</taxon>
        <taxon>Rhodobacterales</taxon>
        <taxon>Roseobacteraceae</taxon>
        <taxon>Mameliella</taxon>
    </lineage>
</organism>
<evidence type="ECO:0000256" key="3">
    <source>
        <dbReference type="PROSITE-ProRule" id="PRU00169"/>
    </source>
</evidence>
<dbReference type="CDD" id="cd06170">
    <property type="entry name" value="LuxR_C_like"/>
    <property type="match status" value="1"/>
</dbReference>
<evidence type="ECO:0000313" key="6">
    <source>
        <dbReference type="EMBL" id="KHQ55334.1"/>
    </source>
</evidence>
<keyword evidence="1 3" id="KW-0597">Phosphoprotein</keyword>